<dbReference type="Gene3D" id="1.10.10.10">
    <property type="entry name" value="Winged helix-like DNA-binding domain superfamily/Winged helix DNA-binding domain"/>
    <property type="match status" value="1"/>
</dbReference>
<reference evidence="10 11" key="1">
    <citation type="journal article" date="2015" name="Antonie Van Leeuwenhoek">
        <title>A phylogenomic and molecular marker based taxonomic framework for the order Xanthomonadales: proposal to transfer the families Algiphilaceae and Solimonadaceae to the order Nevskiales ord. nov. and to create a new family within the order Xanthomonadales, the family Rhodanobacteraceae fam. nov., containing the genus Rhodanobacter and its closest relatives.</title>
        <authorList>
            <person name="Naushad S."/>
            <person name="Adeolu M."/>
            <person name="Wong S."/>
            <person name="Sohail M."/>
            <person name="Schellhorn H.E."/>
            <person name="Gupta R.S."/>
        </authorList>
    </citation>
    <scope>NUCLEOTIDE SEQUENCE [LARGE SCALE GENOMIC DNA]</scope>
    <source>
        <strain evidence="10 11">DSM 16301</strain>
    </source>
</reference>
<dbReference type="InterPro" id="IPR036388">
    <property type="entry name" value="WH-like_DNA-bd_sf"/>
</dbReference>
<dbReference type="SUPFAM" id="SSF46894">
    <property type="entry name" value="C-terminal effector domain of the bipartite response regulators"/>
    <property type="match status" value="1"/>
</dbReference>
<evidence type="ECO:0000256" key="7">
    <source>
        <dbReference type="PROSITE-ProRule" id="PRU01091"/>
    </source>
</evidence>
<organism evidence="10 11">
    <name type="scientific">Dyella japonica DSM 16301</name>
    <dbReference type="NCBI Taxonomy" id="1440762"/>
    <lineage>
        <taxon>Bacteria</taxon>
        <taxon>Pseudomonadati</taxon>
        <taxon>Pseudomonadota</taxon>
        <taxon>Gammaproteobacteria</taxon>
        <taxon>Lysobacterales</taxon>
        <taxon>Rhodanobacteraceae</taxon>
        <taxon>Dyella</taxon>
    </lineage>
</organism>
<dbReference type="STRING" id="1440762.Y882_11150"/>
<dbReference type="CDD" id="cd17574">
    <property type="entry name" value="REC_OmpR"/>
    <property type="match status" value="1"/>
</dbReference>
<keyword evidence="5" id="KW-0804">Transcription</keyword>
<dbReference type="InterPro" id="IPR011006">
    <property type="entry name" value="CheY-like_superfamily"/>
</dbReference>
<comment type="caution">
    <text evidence="10">The sequence shown here is derived from an EMBL/GenBank/DDBJ whole genome shotgun (WGS) entry which is preliminary data.</text>
</comment>
<evidence type="ECO:0000256" key="1">
    <source>
        <dbReference type="ARBA" id="ARBA00022553"/>
    </source>
</evidence>
<dbReference type="GO" id="GO:0032993">
    <property type="term" value="C:protein-DNA complex"/>
    <property type="evidence" value="ECO:0007669"/>
    <property type="project" value="TreeGrafter"/>
</dbReference>
<dbReference type="InterPro" id="IPR016032">
    <property type="entry name" value="Sig_transdc_resp-reg_C-effctor"/>
</dbReference>
<dbReference type="PATRIC" id="fig|1440762.4.peg.1726"/>
<evidence type="ECO:0000259" key="9">
    <source>
        <dbReference type="PROSITE" id="PS51755"/>
    </source>
</evidence>
<keyword evidence="2" id="KW-0902">Two-component regulatory system</keyword>
<sequence length="242" mass="26753">MNFPMNPTSASPSAGKAPLRVLMLEDDELLRDHVLVPQLQRFGFEVVAAGNASVLERYMQPRWPDILILDVGLPDADGFDLTRELRSKMGDVGIVMLTGRNGMADRVRGLTEGADAYLTKPVDVDLLGATLYSLARRLRALPPAQAGRWRLDADGWCLLEPAGNAVALTKTEGKLLTRLLETPNHPVSRAELIEMLTDNVYDFDTHRLDSLIHRLRKKVQRVVGAPLPLNAVHGEGYVFVLL</sequence>
<dbReference type="GO" id="GO:0000156">
    <property type="term" value="F:phosphorelay response regulator activity"/>
    <property type="evidence" value="ECO:0007669"/>
    <property type="project" value="TreeGrafter"/>
</dbReference>
<evidence type="ECO:0000256" key="6">
    <source>
        <dbReference type="PROSITE-ProRule" id="PRU00169"/>
    </source>
</evidence>
<dbReference type="InterPro" id="IPR039420">
    <property type="entry name" value="WalR-like"/>
</dbReference>
<dbReference type="Pfam" id="PF00072">
    <property type="entry name" value="Response_reg"/>
    <property type="match status" value="1"/>
</dbReference>
<dbReference type="InterPro" id="IPR001867">
    <property type="entry name" value="OmpR/PhoB-type_DNA-bd"/>
</dbReference>
<feature type="domain" description="OmpR/PhoB-type" evidence="9">
    <location>
        <begin position="141"/>
        <end position="241"/>
    </location>
</feature>
<evidence type="ECO:0000313" key="11">
    <source>
        <dbReference type="Proteomes" id="UP000035481"/>
    </source>
</evidence>
<protein>
    <recommendedName>
        <fullName evidence="12">PhoP family transcriptional regulator</fullName>
    </recommendedName>
</protein>
<dbReference type="AlphaFoldDB" id="A0A0G9H105"/>
<evidence type="ECO:0000256" key="3">
    <source>
        <dbReference type="ARBA" id="ARBA00023015"/>
    </source>
</evidence>
<dbReference type="InterPro" id="IPR001789">
    <property type="entry name" value="Sig_transdc_resp-reg_receiver"/>
</dbReference>
<feature type="domain" description="Response regulatory" evidence="8">
    <location>
        <begin position="21"/>
        <end position="135"/>
    </location>
</feature>
<feature type="DNA-binding region" description="OmpR/PhoB-type" evidence="7">
    <location>
        <begin position="141"/>
        <end position="241"/>
    </location>
</feature>
<evidence type="ECO:0000259" key="8">
    <source>
        <dbReference type="PROSITE" id="PS50110"/>
    </source>
</evidence>
<proteinExistence type="predicted"/>
<evidence type="ECO:0000256" key="5">
    <source>
        <dbReference type="ARBA" id="ARBA00023163"/>
    </source>
</evidence>
<dbReference type="SMART" id="SM00448">
    <property type="entry name" value="REC"/>
    <property type="match status" value="1"/>
</dbReference>
<dbReference type="GO" id="GO:0006355">
    <property type="term" value="P:regulation of DNA-templated transcription"/>
    <property type="evidence" value="ECO:0007669"/>
    <property type="project" value="InterPro"/>
</dbReference>
<feature type="modified residue" description="4-aspartylphosphate" evidence="6">
    <location>
        <position position="70"/>
    </location>
</feature>
<dbReference type="GO" id="GO:0000976">
    <property type="term" value="F:transcription cis-regulatory region binding"/>
    <property type="evidence" value="ECO:0007669"/>
    <property type="project" value="TreeGrafter"/>
</dbReference>
<evidence type="ECO:0000313" key="10">
    <source>
        <dbReference type="EMBL" id="KLD63525.1"/>
    </source>
</evidence>
<name>A0A0G9H105_9GAMM</name>
<dbReference type="PROSITE" id="PS50110">
    <property type="entry name" value="RESPONSE_REGULATORY"/>
    <property type="match status" value="1"/>
</dbReference>
<evidence type="ECO:0000256" key="4">
    <source>
        <dbReference type="ARBA" id="ARBA00023125"/>
    </source>
</evidence>
<evidence type="ECO:0000256" key="2">
    <source>
        <dbReference type="ARBA" id="ARBA00023012"/>
    </source>
</evidence>
<dbReference type="Pfam" id="PF00486">
    <property type="entry name" value="Trans_reg_C"/>
    <property type="match status" value="1"/>
</dbReference>
<gene>
    <name evidence="10" type="ORF">Y882_11150</name>
</gene>
<dbReference type="GO" id="GO:0005829">
    <property type="term" value="C:cytosol"/>
    <property type="evidence" value="ECO:0007669"/>
    <property type="project" value="TreeGrafter"/>
</dbReference>
<dbReference type="EMBL" id="JPLA01000027">
    <property type="protein sequence ID" value="KLD63525.1"/>
    <property type="molecule type" value="Genomic_DNA"/>
</dbReference>
<dbReference type="SUPFAM" id="SSF52172">
    <property type="entry name" value="CheY-like"/>
    <property type="match status" value="1"/>
</dbReference>
<evidence type="ECO:0008006" key="12">
    <source>
        <dbReference type="Google" id="ProtNLM"/>
    </source>
</evidence>
<dbReference type="Gene3D" id="3.40.50.2300">
    <property type="match status" value="1"/>
</dbReference>
<dbReference type="CDD" id="cd00383">
    <property type="entry name" value="trans_reg_C"/>
    <property type="match status" value="1"/>
</dbReference>
<accession>A0A0G9H105</accession>
<dbReference type="SMART" id="SM00862">
    <property type="entry name" value="Trans_reg_C"/>
    <property type="match status" value="1"/>
</dbReference>
<dbReference type="Proteomes" id="UP000035481">
    <property type="component" value="Unassembled WGS sequence"/>
</dbReference>
<keyword evidence="3" id="KW-0805">Transcription regulation</keyword>
<dbReference type="PROSITE" id="PS51755">
    <property type="entry name" value="OMPR_PHOB"/>
    <property type="match status" value="1"/>
</dbReference>
<keyword evidence="4 7" id="KW-0238">DNA-binding</keyword>
<dbReference type="PANTHER" id="PTHR48111:SF1">
    <property type="entry name" value="TWO-COMPONENT RESPONSE REGULATOR ORR33"/>
    <property type="match status" value="1"/>
</dbReference>
<keyword evidence="1 6" id="KW-0597">Phosphoprotein</keyword>
<dbReference type="PANTHER" id="PTHR48111">
    <property type="entry name" value="REGULATOR OF RPOS"/>
    <property type="match status" value="1"/>
</dbReference>